<dbReference type="Gene3D" id="1.20.1250.20">
    <property type="entry name" value="MFS general substrate transporter like domains"/>
    <property type="match status" value="2"/>
</dbReference>
<feature type="transmembrane region" description="Helical" evidence="1">
    <location>
        <begin position="135"/>
        <end position="157"/>
    </location>
</feature>
<dbReference type="Pfam" id="PF07690">
    <property type="entry name" value="MFS_1"/>
    <property type="match status" value="1"/>
</dbReference>
<keyword evidence="1" id="KW-1133">Transmembrane helix</keyword>
<feature type="transmembrane region" description="Helical" evidence="1">
    <location>
        <begin position="276"/>
        <end position="295"/>
    </location>
</feature>
<feature type="transmembrane region" description="Helical" evidence="1">
    <location>
        <begin position="301"/>
        <end position="318"/>
    </location>
</feature>
<dbReference type="InterPro" id="IPR036259">
    <property type="entry name" value="MFS_trans_sf"/>
</dbReference>
<keyword evidence="1" id="KW-0812">Transmembrane</keyword>
<feature type="transmembrane region" description="Helical" evidence="1">
    <location>
        <begin position="82"/>
        <end position="107"/>
    </location>
</feature>
<dbReference type="EMBL" id="CP019964">
    <property type="protein sequence ID" value="ASI13735.1"/>
    <property type="molecule type" value="Genomic_DNA"/>
</dbReference>
<accession>A0A218NMN8</accession>
<dbReference type="RefSeq" id="WP_088819908.1">
    <property type="nucleotide sequence ID" value="NZ_CP019964.1"/>
</dbReference>
<gene>
    <name evidence="2" type="ORF">Mia14_0416</name>
</gene>
<keyword evidence="1" id="KW-0472">Membrane</keyword>
<proteinExistence type="predicted"/>
<feature type="transmembrane region" description="Helical" evidence="1">
    <location>
        <begin position="12"/>
        <end position="35"/>
    </location>
</feature>
<dbReference type="GO" id="GO:0022857">
    <property type="term" value="F:transmembrane transporter activity"/>
    <property type="evidence" value="ECO:0007669"/>
    <property type="project" value="InterPro"/>
</dbReference>
<dbReference type="PANTHER" id="PTHR23518">
    <property type="entry name" value="C-METHYLTRANSFERASE"/>
    <property type="match status" value="1"/>
</dbReference>
<keyword evidence="3" id="KW-1185">Reference proteome</keyword>
<organism evidence="2 3">
    <name type="scientific">Candidatus Mancarchaeum acidiphilum</name>
    <dbReference type="NCBI Taxonomy" id="1920749"/>
    <lineage>
        <taxon>Archaea</taxon>
        <taxon>Candidatus Micrarchaeota</taxon>
        <taxon>Candidatus Mancarchaeum</taxon>
    </lineage>
</organism>
<dbReference type="SUPFAM" id="SSF103473">
    <property type="entry name" value="MFS general substrate transporter"/>
    <property type="match status" value="1"/>
</dbReference>
<name>A0A218NMN8_9ARCH</name>
<protein>
    <submittedName>
        <fullName evidence="2">UMF10 family major facilitator superfamily permease</fullName>
    </submittedName>
</protein>
<evidence type="ECO:0000313" key="2">
    <source>
        <dbReference type="EMBL" id="ASI13735.1"/>
    </source>
</evidence>
<evidence type="ECO:0000256" key="1">
    <source>
        <dbReference type="SAM" id="Phobius"/>
    </source>
</evidence>
<sequence>MRKWLTKDVLLISLSAFFADAGYQALIAGFPIFLVLYLKAPVYYLGIAMALAYGIGSVFAYYGGKLSDRHSKKKIAILGNLLIPILSFTGFALFAAEATTIFSAGWWARNFRTPARRAMIGDISSRLDKARVYGFLNALDVGGGVVAVAYLSIGIYLGIALKLIFLATAIPILISSLCLFLVSYKGSPSKGKSKRAISSIKAATKAAKAKAGAYKGVILATGIYGLSFYSLSFPVLTIAQESTDFYGVLSYAVFLLVSAIVGYIVGVFAKRVVRNLAVFGYFLAGIGSLIIGLSYHFGLGIVVSYIGIFVIGIAVGTIETLEPTIVSLAKSKINSGSGMGALTSSRSIGLFVANLALGFLYVIGPLYAYGFAAAMAILAGSVLLALGSNSKI</sequence>
<dbReference type="KEGG" id="marh:Mia14_0416"/>
<feature type="transmembrane region" description="Helical" evidence="1">
    <location>
        <begin position="339"/>
        <end position="360"/>
    </location>
</feature>
<feature type="transmembrane region" description="Helical" evidence="1">
    <location>
        <begin position="217"/>
        <end position="239"/>
    </location>
</feature>
<dbReference type="GeneID" id="33313970"/>
<evidence type="ECO:0000313" key="3">
    <source>
        <dbReference type="Proteomes" id="UP000197679"/>
    </source>
</evidence>
<dbReference type="PANTHER" id="PTHR23518:SF2">
    <property type="entry name" value="MAJOR FACILITATOR SUPERFAMILY TRANSPORTER"/>
    <property type="match status" value="1"/>
</dbReference>
<feature type="transmembrane region" description="Helical" evidence="1">
    <location>
        <begin position="366"/>
        <end position="386"/>
    </location>
</feature>
<feature type="transmembrane region" description="Helical" evidence="1">
    <location>
        <begin position="245"/>
        <end position="269"/>
    </location>
</feature>
<feature type="transmembrane region" description="Helical" evidence="1">
    <location>
        <begin position="42"/>
        <end position="62"/>
    </location>
</feature>
<dbReference type="Proteomes" id="UP000197679">
    <property type="component" value="Chromosome"/>
</dbReference>
<reference evidence="2 3" key="1">
    <citation type="journal article" date="2017" name="Nat. Commun.">
        <title>'ARMAN' archaea depend on association with euryarchaeal host in culture and in situ.</title>
        <authorList>
            <person name="Golyshina O."/>
            <person name="Toshchakov S."/>
            <person name="Makarova K."/>
            <person name="Gavrilov S."/>
            <person name="Korzhenkov A."/>
            <person name="La Cono V."/>
            <person name="Arcadi E."/>
            <person name="Nechitaylo T."/>
            <person name="Ferrer M."/>
            <person name="Kublanov I."/>
            <person name="Wolf Y."/>
            <person name="Yakimov M."/>
            <person name="Golyshin P."/>
            <person name="Slesarev A."/>
            <person name="Kozyavkin S."/>
        </authorList>
    </citation>
    <scope>NUCLEOTIDE SEQUENCE [LARGE SCALE GENOMIC DNA]</scope>
    <source>
        <strain evidence="2 3">Mia14</strain>
    </source>
</reference>
<dbReference type="InterPro" id="IPR011701">
    <property type="entry name" value="MFS"/>
</dbReference>
<dbReference type="OrthoDB" id="57531at2157"/>
<feature type="transmembrane region" description="Helical" evidence="1">
    <location>
        <begin position="163"/>
        <end position="184"/>
    </location>
</feature>
<dbReference type="AlphaFoldDB" id="A0A218NMN8"/>